<evidence type="ECO:0000259" key="1">
    <source>
        <dbReference type="Pfam" id="PF13460"/>
    </source>
</evidence>
<dbReference type="PANTHER" id="PTHR12126">
    <property type="entry name" value="NADH-UBIQUINONE OXIDOREDUCTASE 39 KDA SUBUNIT-RELATED"/>
    <property type="match status" value="1"/>
</dbReference>
<dbReference type="PANTHER" id="PTHR12126:SF11">
    <property type="entry name" value="NADH DEHYDROGENASE [UBIQUINONE] 1 ALPHA SUBCOMPLEX SUBUNIT 9, MITOCHONDRIAL"/>
    <property type="match status" value="1"/>
</dbReference>
<reference evidence="3" key="1">
    <citation type="journal article" date="2017" name="Med. Chem. Commun.">
        <title>Nonomuraea sp. ATCC 55076 harbours the largest actinomycete chromosome to date and the kistamicin biosynthetic gene cluster.</title>
        <authorList>
            <person name="Nazari B."/>
            <person name="Forneris C.C."/>
            <person name="Gibson M.I."/>
            <person name="Moon K."/>
            <person name="Schramma K.R."/>
            <person name="Seyedsayamdost M.R."/>
        </authorList>
    </citation>
    <scope>NUCLEOTIDE SEQUENCE [LARGE SCALE GENOMIC DNA]</scope>
    <source>
        <strain evidence="3">ATCC 55076</strain>
    </source>
</reference>
<evidence type="ECO:0000313" key="2">
    <source>
        <dbReference type="EMBL" id="AQZ69786.1"/>
    </source>
</evidence>
<dbReference type="GO" id="GO:0044877">
    <property type="term" value="F:protein-containing complex binding"/>
    <property type="evidence" value="ECO:0007669"/>
    <property type="project" value="TreeGrafter"/>
</dbReference>
<dbReference type="SUPFAM" id="SSF51735">
    <property type="entry name" value="NAD(P)-binding Rossmann-fold domains"/>
    <property type="match status" value="1"/>
</dbReference>
<organism evidence="2 3">
    <name type="scientific">[Actinomadura] parvosata subsp. kistnae</name>
    <dbReference type="NCBI Taxonomy" id="1909395"/>
    <lineage>
        <taxon>Bacteria</taxon>
        <taxon>Bacillati</taxon>
        <taxon>Actinomycetota</taxon>
        <taxon>Actinomycetes</taxon>
        <taxon>Streptosporangiales</taxon>
        <taxon>Streptosporangiaceae</taxon>
        <taxon>Nonomuraea</taxon>
    </lineage>
</organism>
<proteinExistence type="predicted"/>
<dbReference type="Proteomes" id="UP000190797">
    <property type="component" value="Chromosome"/>
</dbReference>
<dbReference type="KEGG" id="noa:BKM31_57425"/>
<dbReference type="STRING" id="1909395.BKM31_57425"/>
<feature type="domain" description="NAD(P)-binding" evidence="1">
    <location>
        <begin position="8"/>
        <end position="143"/>
    </location>
</feature>
<gene>
    <name evidence="2" type="ORF">BKM31_57425</name>
</gene>
<dbReference type="EMBL" id="CP017717">
    <property type="protein sequence ID" value="AQZ69786.1"/>
    <property type="molecule type" value="Genomic_DNA"/>
</dbReference>
<sequence length="255" mass="26923">MTAVLVTGGSGRLGRVVLEKLVEAGYEVRATSRTARSAGGGVRWMVADLTTGAGVAQAVAGAEVIVHLASAPYKGRYTRRVELDGTSALLAAAREAGVRHLIYVSIVGVDRVPWGYFRTKLQAEGLVRGGGVPWTIVRATQFHEFVELALKGMAGVGVVVADPGVLVQPVDVRDLAGHLVALAGRGPGGEVEEYGGPESLTMADAATSWLRARGLRRPVLRLRLPGGMGRAARAGLLTTEARPAKITWEEYLRHS</sequence>
<dbReference type="RefSeq" id="WP_080046177.1">
    <property type="nucleotide sequence ID" value="NZ_CP017717.1"/>
</dbReference>
<dbReference type="InterPro" id="IPR016040">
    <property type="entry name" value="NAD(P)-bd_dom"/>
</dbReference>
<dbReference type="Pfam" id="PF13460">
    <property type="entry name" value="NAD_binding_10"/>
    <property type="match status" value="1"/>
</dbReference>
<evidence type="ECO:0000313" key="3">
    <source>
        <dbReference type="Proteomes" id="UP000190797"/>
    </source>
</evidence>
<dbReference type="AlphaFoldDB" id="A0A1V0AHV2"/>
<accession>A0A1V0AHV2</accession>
<dbReference type="Gene3D" id="3.40.50.720">
    <property type="entry name" value="NAD(P)-binding Rossmann-like Domain"/>
    <property type="match status" value="1"/>
</dbReference>
<keyword evidence="3" id="KW-1185">Reference proteome</keyword>
<dbReference type="OrthoDB" id="9771302at2"/>
<protein>
    <submittedName>
        <fullName evidence="2">Epimerase</fullName>
    </submittedName>
</protein>
<dbReference type="InterPro" id="IPR051207">
    <property type="entry name" value="ComplexI_NDUFA9_subunit"/>
</dbReference>
<name>A0A1V0AHV2_9ACTN</name>
<dbReference type="InterPro" id="IPR036291">
    <property type="entry name" value="NAD(P)-bd_dom_sf"/>
</dbReference>